<accession>A0A0L0SFR6</accession>
<feature type="compositionally biased region" description="Pro residues" evidence="1">
    <location>
        <begin position="646"/>
        <end position="659"/>
    </location>
</feature>
<feature type="compositionally biased region" description="Low complexity" evidence="1">
    <location>
        <begin position="508"/>
        <end position="525"/>
    </location>
</feature>
<reference evidence="3" key="2">
    <citation type="submission" date="2009-11" db="EMBL/GenBank/DDBJ databases">
        <title>The Genome Sequence of Allomyces macrogynus strain ATCC 38327.</title>
        <authorList>
            <consortium name="The Broad Institute Genome Sequencing Platform"/>
            <person name="Russ C."/>
            <person name="Cuomo C."/>
            <person name="Shea T."/>
            <person name="Young S.K."/>
            <person name="Zeng Q."/>
            <person name="Koehrsen M."/>
            <person name="Haas B."/>
            <person name="Borodovsky M."/>
            <person name="Guigo R."/>
            <person name="Alvarado L."/>
            <person name="Berlin A."/>
            <person name="Borenstein D."/>
            <person name="Chen Z."/>
            <person name="Engels R."/>
            <person name="Freedman E."/>
            <person name="Gellesch M."/>
            <person name="Goldberg J."/>
            <person name="Griggs A."/>
            <person name="Gujja S."/>
            <person name="Heiman D."/>
            <person name="Hepburn T."/>
            <person name="Howarth C."/>
            <person name="Jen D."/>
            <person name="Larson L."/>
            <person name="Lewis B."/>
            <person name="Mehta T."/>
            <person name="Park D."/>
            <person name="Pearson M."/>
            <person name="Roberts A."/>
            <person name="Saif S."/>
            <person name="Shenoy N."/>
            <person name="Sisk P."/>
            <person name="Stolte C."/>
            <person name="Sykes S."/>
            <person name="Walk T."/>
            <person name="White J."/>
            <person name="Yandava C."/>
            <person name="Burger G."/>
            <person name="Gray M.W."/>
            <person name="Holland P.W.H."/>
            <person name="King N."/>
            <person name="Lang F.B.F."/>
            <person name="Roger A.J."/>
            <person name="Ruiz-Trillo I."/>
            <person name="Lander E."/>
            <person name="Nusbaum C."/>
        </authorList>
    </citation>
    <scope>NUCLEOTIDE SEQUENCE [LARGE SCALE GENOMIC DNA]</scope>
    <source>
        <strain evidence="3">ATCC 38327</strain>
    </source>
</reference>
<sequence length="747" mass="77892">MSSAIADLCVLPNPAHKPNFFAGYPGLSPAFPASVVCIVYLSLLADLPAHAVTLCIKTTLRATAGANPPSPDPYASLKLPLKRRLFHRVYPLWHDGNLVSEEAMDSHGFSVRYVTPSALYTVRQDLDPSLRARLANADRVLAAHELASKPSLFPTKEYPAPTEYLARGTHLFYFDAPLPDLPPQIVTAHWSIKHTLTAKVHLIARPRRGLSARAWPVNAAKVAAAVLAGTSSLTSSSASLASTNTAAGAQNSSVHITATAPTAAARMDVPLAVPRYNDLESYLAEAPVRVRSAPDARVAYEVHMANRIIVPGSVVPVHIRVAPGEPGALPSAPSITLLLQQTVIVAAWHGTNKPTADRRWTTTVVKLTDASDVTGDWWNKVVGVPVPYTATLCPSSSSPSAKDLFPSVHVRVHLVDRVSEDLSSIAPPAAWSAASTAPSTPGIAPVFAHAPDWDVDDPVTSTTPRGSTDSAWSSSVAMHHHHHVHPAPPIAAVAAEGSGGAAWTAPAAVVPDTPKTPPTTSTGSALTRGIRKAMSNLSLRSLSRGSSFSSTSSSSGATAAAAATAVAAAPPPASFAAALAARRPSTSSPLRASSVPSLVSAIPTDLAPAAAAPAAAAAAAAIPIPIPLGSRPSPLGMAFRASVAIPIPPPPPVTPPPPPTDRHDSGFGEDGRVTPHAPPSYKELDVPMPATYVDDVPAGADQMEIRIRHELVVLGKVGDEEMEVRIPVTVNEGTYETRSEIVRYVCA</sequence>
<reference evidence="2 3" key="1">
    <citation type="submission" date="2009-11" db="EMBL/GenBank/DDBJ databases">
        <title>Annotation of Allomyces macrogynus ATCC 38327.</title>
        <authorList>
            <consortium name="The Broad Institute Genome Sequencing Platform"/>
            <person name="Russ C."/>
            <person name="Cuomo C."/>
            <person name="Burger G."/>
            <person name="Gray M.W."/>
            <person name="Holland P.W.H."/>
            <person name="King N."/>
            <person name="Lang F.B.F."/>
            <person name="Roger A.J."/>
            <person name="Ruiz-Trillo I."/>
            <person name="Young S.K."/>
            <person name="Zeng Q."/>
            <person name="Gargeya S."/>
            <person name="Fitzgerald M."/>
            <person name="Haas B."/>
            <person name="Abouelleil A."/>
            <person name="Alvarado L."/>
            <person name="Arachchi H.M."/>
            <person name="Berlin A."/>
            <person name="Chapman S.B."/>
            <person name="Gearin G."/>
            <person name="Goldberg J."/>
            <person name="Griggs A."/>
            <person name="Gujja S."/>
            <person name="Hansen M."/>
            <person name="Heiman D."/>
            <person name="Howarth C."/>
            <person name="Larimer J."/>
            <person name="Lui A."/>
            <person name="MacDonald P.J.P."/>
            <person name="McCowen C."/>
            <person name="Montmayeur A."/>
            <person name="Murphy C."/>
            <person name="Neiman D."/>
            <person name="Pearson M."/>
            <person name="Priest M."/>
            <person name="Roberts A."/>
            <person name="Saif S."/>
            <person name="Shea T."/>
            <person name="Sisk P."/>
            <person name="Stolte C."/>
            <person name="Sykes S."/>
            <person name="Wortman J."/>
            <person name="Nusbaum C."/>
            <person name="Birren B."/>
        </authorList>
    </citation>
    <scope>NUCLEOTIDE SEQUENCE [LARGE SCALE GENOMIC DNA]</scope>
    <source>
        <strain evidence="2 3">ATCC 38327</strain>
    </source>
</reference>
<gene>
    <name evidence="2" type="ORF">AMAG_06963</name>
</gene>
<name>A0A0L0SFR6_ALLM3</name>
<evidence type="ECO:0000313" key="2">
    <source>
        <dbReference type="EMBL" id="KNE61215.1"/>
    </source>
</evidence>
<feature type="region of interest" description="Disordered" evidence="1">
    <location>
        <begin position="646"/>
        <end position="685"/>
    </location>
</feature>
<dbReference type="Proteomes" id="UP000054350">
    <property type="component" value="Unassembled WGS sequence"/>
</dbReference>
<evidence type="ECO:0000256" key="1">
    <source>
        <dbReference type="SAM" id="MobiDB-lite"/>
    </source>
</evidence>
<dbReference type="OrthoDB" id="5550997at2759"/>
<keyword evidence="3" id="KW-1185">Reference proteome</keyword>
<proteinExistence type="predicted"/>
<feature type="region of interest" description="Disordered" evidence="1">
    <location>
        <begin position="508"/>
        <end position="528"/>
    </location>
</feature>
<dbReference type="AlphaFoldDB" id="A0A0L0SFR6"/>
<dbReference type="VEuPathDB" id="FungiDB:AMAG_06963"/>
<dbReference type="EMBL" id="GG745337">
    <property type="protein sequence ID" value="KNE61215.1"/>
    <property type="molecule type" value="Genomic_DNA"/>
</dbReference>
<organism evidence="2 3">
    <name type="scientific">Allomyces macrogynus (strain ATCC 38327)</name>
    <name type="common">Allomyces javanicus var. macrogynus</name>
    <dbReference type="NCBI Taxonomy" id="578462"/>
    <lineage>
        <taxon>Eukaryota</taxon>
        <taxon>Fungi</taxon>
        <taxon>Fungi incertae sedis</taxon>
        <taxon>Blastocladiomycota</taxon>
        <taxon>Blastocladiomycetes</taxon>
        <taxon>Blastocladiales</taxon>
        <taxon>Blastocladiaceae</taxon>
        <taxon>Allomyces</taxon>
    </lineage>
</organism>
<protein>
    <submittedName>
        <fullName evidence="2">Uncharacterized protein</fullName>
    </submittedName>
</protein>
<feature type="compositionally biased region" description="Polar residues" evidence="1">
    <location>
        <begin position="459"/>
        <end position="475"/>
    </location>
</feature>
<evidence type="ECO:0000313" key="3">
    <source>
        <dbReference type="Proteomes" id="UP000054350"/>
    </source>
</evidence>
<feature type="compositionally biased region" description="Basic and acidic residues" evidence="1">
    <location>
        <begin position="660"/>
        <end position="673"/>
    </location>
</feature>
<feature type="region of interest" description="Disordered" evidence="1">
    <location>
        <begin position="454"/>
        <end position="481"/>
    </location>
</feature>